<evidence type="ECO:0000313" key="2">
    <source>
        <dbReference type="EMBL" id="OBX34899.1"/>
    </source>
</evidence>
<evidence type="ECO:0000256" key="1">
    <source>
        <dbReference type="SAM" id="Phobius"/>
    </source>
</evidence>
<dbReference type="PATRIC" id="fig|2746.7.peg.4075"/>
<dbReference type="EMBL" id="MAJD01000002">
    <property type="protein sequence ID" value="OBX34899.1"/>
    <property type="molecule type" value="Genomic_DNA"/>
</dbReference>
<reference evidence="2 3" key="1">
    <citation type="submission" date="2016-06" db="EMBL/GenBank/DDBJ databases">
        <title>Genome sequence of halotolerant plant growth promoting strain of Halomonas elongata HEK1 isolated from salterns of Rann of Kutch, Gujarat, India.</title>
        <authorList>
            <person name="Gaba S."/>
            <person name="Singh R.N."/>
            <person name="Abrol S."/>
            <person name="Kaushik R."/>
            <person name="Saxena A.K."/>
        </authorList>
    </citation>
    <scope>NUCLEOTIDE SEQUENCE [LARGE SCALE GENOMIC DNA]</scope>
    <source>
        <strain evidence="2 3">HEK1</strain>
    </source>
</reference>
<keyword evidence="1" id="KW-0472">Membrane</keyword>
<sequence>MKQTHPLESLLRPAVEFNTTWVCLGCAVLCLYAPWSIALAPSVGWGMAAAFLALGGWRAHQGWTVLRYRRNMRRLPRFALRSDQIPVSSRSLWLGKGFKWEACHTQRLYDSQQPEAEAYIQPPRRYRWARAIERRLEGVRSLYFVVRLLSADTALNPVRPLPQWAACRPCMPWSGRKVPCGCRWASASATPWSKARRASARRVKPR</sequence>
<name>A0A1B8NY23_HALEL</name>
<accession>A0A1B8NY23</accession>
<protein>
    <recommendedName>
        <fullName evidence="4">Conjugative coupling factor TraD, PFGI-1 class</fullName>
    </recommendedName>
</protein>
<evidence type="ECO:0000313" key="3">
    <source>
        <dbReference type="Proteomes" id="UP000092504"/>
    </source>
</evidence>
<gene>
    <name evidence="2" type="ORF">A8U91_03962</name>
</gene>
<evidence type="ECO:0008006" key="4">
    <source>
        <dbReference type="Google" id="ProtNLM"/>
    </source>
</evidence>
<feature type="transmembrane region" description="Helical" evidence="1">
    <location>
        <begin position="21"/>
        <end position="39"/>
    </location>
</feature>
<keyword evidence="1" id="KW-0812">Transmembrane</keyword>
<dbReference type="Proteomes" id="UP000092504">
    <property type="component" value="Unassembled WGS sequence"/>
</dbReference>
<proteinExistence type="predicted"/>
<keyword evidence="1" id="KW-1133">Transmembrane helix</keyword>
<organism evidence="2 3">
    <name type="scientific">Halomonas elongata</name>
    <dbReference type="NCBI Taxonomy" id="2746"/>
    <lineage>
        <taxon>Bacteria</taxon>
        <taxon>Pseudomonadati</taxon>
        <taxon>Pseudomonadota</taxon>
        <taxon>Gammaproteobacteria</taxon>
        <taxon>Oceanospirillales</taxon>
        <taxon>Halomonadaceae</taxon>
        <taxon>Halomonas</taxon>
    </lineage>
</organism>
<comment type="caution">
    <text evidence="2">The sequence shown here is derived from an EMBL/GenBank/DDBJ whole genome shotgun (WGS) entry which is preliminary data.</text>
</comment>
<dbReference type="AlphaFoldDB" id="A0A1B8NY23"/>